<dbReference type="GO" id="GO:0016787">
    <property type="term" value="F:hydrolase activity"/>
    <property type="evidence" value="ECO:0007669"/>
    <property type="project" value="UniProtKB-KW"/>
</dbReference>
<organism evidence="5 6">
    <name type="scientific">Chloroherpeton thalassium (strain ATCC 35110 / GB-78)</name>
    <dbReference type="NCBI Taxonomy" id="517418"/>
    <lineage>
        <taxon>Bacteria</taxon>
        <taxon>Pseudomonadati</taxon>
        <taxon>Chlorobiota</taxon>
        <taxon>Chlorobiia</taxon>
        <taxon>Chlorobiales</taxon>
        <taxon>Chloroherpetonaceae</taxon>
        <taxon>Chloroherpeton</taxon>
    </lineage>
</organism>
<evidence type="ECO:0000313" key="5">
    <source>
        <dbReference type="EMBL" id="ACF13670.1"/>
    </source>
</evidence>
<dbReference type="Proteomes" id="UP000001208">
    <property type="component" value="Chromosome"/>
</dbReference>
<dbReference type="PRINTS" id="PR00502">
    <property type="entry name" value="NUDIXFAMILY"/>
</dbReference>
<dbReference type="STRING" id="517418.Ctha_1206"/>
<dbReference type="SUPFAM" id="SSF55811">
    <property type="entry name" value="Nudix"/>
    <property type="match status" value="1"/>
</dbReference>
<dbReference type="Gene3D" id="3.90.79.10">
    <property type="entry name" value="Nucleoside Triphosphate Pyrophosphohydrolase"/>
    <property type="match status" value="1"/>
</dbReference>
<accession>B3QYX7</accession>
<dbReference type="EMBL" id="CP001100">
    <property type="protein sequence ID" value="ACF13670.1"/>
    <property type="molecule type" value="Genomic_DNA"/>
</dbReference>
<evidence type="ECO:0000256" key="1">
    <source>
        <dbReference type="ARBA" id="ARBA00001946"/>
    </source>
</evidence>
<dbReference type="InterPro" id="IPR020084">
    <property type="entry name" value="NUDIX_hydrolase_CS"/>
</dbReference>
<dbReference type="InterPro" id="IPR015797">
    <property type="entry name" value="NUDIX_hydrolase-like_dom_sf"/>
</dbReference>
<evidence type="ECO:0000256" key="3">
    <source>
        <dbReference type="RuleBase" id="RU003476"/>
    </source>
</evidence>
<dbReference type="PANTHER" id="PTHR43046">
    <property type="entry name" value="GDP-MANNOSE MANNOSYL HYDROLASE"/>
    <property type="match status" value="1"/>
</dbReference>
<dbReference type="PANTHER" id="PTHR43046:SF14">
    <property type="entry name" value="MUTT_NUDIX FAMILY PROTEIN"/>
    <property type="match status" value="1"/>
</dbReference>
<proteinExistence type="inferred from homology"/>
<keyword evidence="2 3" id="KW-0378">Hydrolase</keyword>
<reference evidence="5 6" key="1">
    <citation type="submission" date="2008-06" db="EMBL/GenBank/DDBJ databases">
        <title>Complete sequence of Chloroherpeton thalassium ATCC 35110.</title>
        <authorList>
            <consortium name="US DOE Joint Genome Institute"/>
            <person name="Lucas S."/>
            <person name="Copeland A."/>
            <person name="Lapidus A."/>
            <person name="Glavina del Rio T."/>
            <person name="Dalin E."/>
            <person name="Tice H."/>
            <person name="Bruce D."/>
            <person name="Goodwin L."/>
            <person name="Pitluck S."/>
            <person name="Schmutz J."/>
            <person name="Larimer F."/>
            <person name="Land M."/>
            <person name="Hauser L."/>
            <person name="Kyrpides N."/>
            <person name="Mikhailova N."/>
            <person name="Liu Z."/>
            <person name="Li T."/>
            <person name="Zhao F."/>
            <person name="Overmann J."/>
            <person name="Bryant D.A."/>
            <person name="Richardson P."/>
        </authorList>
    </citation>
    <scope>NUCLEOTIDE SEQUENCE [LARGE SCALE GENOMIC DNA]</scope>
    <source>
        <strain evidence="6">ATCC 35110 / GB-78</strain>
    </source>
</reference>
<sequence length="171" mass="19519">MIDRKELVKLRVSAVCYQNAHVLMVKHKSLMRREGSSDSYWILPGGVLEKGETLEEGVKRELLEETGYECTVGKLVFVKEFLYPFPPAENKGSFYHSVTLGYYCDITGGKLQTGYDPEFPKDNQLILETNWLPLAELAQFDIYPPDLAELLRQGGYNHFENAEVQVLDSNH</sequence>
<dbReference type="InterPro" id="IPR020476">
    <property type="entry name" value="Nudix_hydrolase"/>
</dbReference>
<dbReference type="HOGENOM" id="CLU_037162_18_3_10"/>
<dbReference type="PROSITE" id="PS00893">
    <property type="entry name" value="NUDIX_BOX"/>
    <property type="match status" value="1"/>
</dbReference>
<dbReference type="InterPro" id="IPR000086">
    <property type="entry name" value="NUDIX_hydrolase_dom"/>
</dbReference>
<dbReference type="Pfam" id="PF00293">
    <property type="entry name" value="NUDIX"/>
    <property type="match status" value="1"/>
</dbReference>
<name>B3QYX7_CHLT3</name>
<gene>
    <name evidence="5" type="ordered locus">Ctha_1206</name>
</gene>
<evidence type="ECO:0000256" key="2">
    <source>
        <dbReference type="ARBA" id="ARBA00022801"/>
    </source>
</evidence>
<dbReference type="eggNOG" id="COG1051">
    <property type="taxonomic scope" value="Bacteria"/>
</dbReference>
<evidence type="ECO:0000313" key="6">
    <source>
        <dbReference type="Proteomes" id="UP000001208"/>
    </source>
</evidence>
<dbReference type="PROSITE" id="PS51462">
    <property type="entry name" value="NUDIX"/>
    <property type="match status" value="1"/>
</dbReference>
<comment type="cofactor">
    <cofactor evidence="1">
        <name>Mg(2+)</name>
        <dbReference type="ChEBI" id="CHEBI:18420"/>
    </cofactor>
</comment>
<evidence type="ECO:0000259" key="4">
    <source>
        <dbReference type="PROSITE" id="PS51462"/>
    </source>
</evidence>
<comment type="similarity">
    <text evidence="3">Belongs to the Nudix hydrolase family.</text>
</comment>
<keyword evidence="6" id="KW-1185">Reference proteome</keyword>
<dbReference type="AlphaFoldDB" id="B3QYX7"/>
<feature type="domain" description="Nudix hydrolase" evidence="4">
    <location>
        <begin position="7"/>
        <end position="153"/>
    </location>
</feature>
<protein>
    <submittedName>
        <fullName evidence="5">NUDIX hydrolase</fullName>
    </submittedName>
</protein>
<dbReference type="KEGG" id="cts:Ctha_1206"/>
<dbReference type="RefSeq" id="WP_012499754.1">
    <property type="nucleotide sequence ID" value="NC_011026.1"/>
</dbReference>